<evidence type="ECO:0000313" key="2">
    <source>
        <dbReference type="Proteomes" id="UP000192980"/>
    </source>
</evidence>
<dbReference type="AlphaFoldDB" id="A0A1X7IL64"/>
<sequence>MYSSQRIFSYIAFLPTFSSLVYPKMQYNLYAEIADQCDDWTATHNV</sequence>
<dbReference type="Proteomes" id="UP000192980">
    <property type="component" value="Unassembled WGS sequence"/>
</dbReference>
<name>A0A1X7IL64_9SPHI</name>
<proteinExistence type="predicted"/>
<evidence type="ECO:0000313" key="1">
    <source>
        <dbReference type="EMBL" id="SMG15263.1"/>
    </source>
</evidence>
<dbReference type="EMBL" id="FXAU01000001">
    <property type="protein sequence ID" value="SMG15263.1"/>
    <property type="molecule type" value="Genomic_DNA"/>
</dbReference>
<protein>
    <submittedName>
        <fullName evidence="1">Uncharacterized protein</fullName>
    </submittedName>
</protein>
<accession>A0A1X7IL64</accession>
<gene>
    <name evidence="1" type="ORF">SAMN05660862_0935</name>
</gene>
<organism evidence="1 2">
    <name type="scientific">Sphingobacterium psychroaquaticum</name>
    <dbReference type="NCBI Taxonomy" id="561061"/>
    <lineage>
        <taxon>Bacteria</taxon>
        <taxon>Pseudomonadati</taxon>
        <taxon>Bacteroidota</taxon>
        <taxon>Sphingobacteriia</taxon>
        <taxon>Sphingobacteriales</taxon>
        <taxon>Sphingobacteriaceae</taxon>
        <taxon>Sphingobacterium</taxon>
    </lineage>
</organism>
<reference evidence="1 2" key="1">
    <citation type="submission" date="2017-04" db="EMBL/GenBank/DDBJ databases">
        <authorList>
            <person name="Afonso C.L."/>
            <person name="Miller P.J."/>
            <person name="Scott M.A."/>
            <person name="Spackman E."/>
            <person name="Goraichik I."/>
            <person name="Dimitrov K.M."/>
            <person name="Suarez D.L."/>
            <person name="Swayne D.E."/>
        </authorList>
    </citation>
    <scope>NUCLEOTIDE SEQUENCE [LARGE SCALE GENOMIC DNA]</scope>
    <source>
        <strain evidence="1 2">DSM 22418</strain>
    </source>
</reference>
<keyword evidence="2" id="KW-1185">Reference proteome</keyword>